<evidence type="ECO:0000256" key="1">
    <source>
        <dbReference type="SAM" id="MobiDB-lite"/>
    </source>
</evidence>
<feature type="non-terminal residue" evidence="2">
    <location>
        <position position="1"/>
    </location>
</feature>
<reference evidence="2 3" key="1">
    <citation type="journal article" date="2013" name="Curr. Biol.">
        <title>The Genome of the Foraminiferan Reticulomyxa filosa.</title>
        <authorList>
            <person name="Glockner G."/>
            <person name="Hulsmann N."/>
            <person name="Schleicher M."/>
            <person name="Noegel A.A."/>
            <person name="Eichinger L."/>
            <person name="Gallinger C."/>
            <person name="Pawlowski J."/>
            <person name="Sierra R."/>
            <person name="Euteneuer U."/>
            <person name="Pillet L."/>
            <person name="Moustafa A."/>
            <person name="Platzer M."/>
            <person name="Groth M."/>
            <person name="Szafranski K."/>
            <person name="Schliwa M."/>
        </authorList>
    </citation>
    <scope>NUCLEOTIDE SEQUENCE [LARGE SCALE GENOMIC DNA]</scope>
</reference>
<keyword evidence="3" id="KW-1185">Reference proteome</keyword>
<proteinExistence type="predicted"/>
<feature type="compositionally biased region" description="Basic and acidic residues" evidence="1">
    <location>
        <begin position="96"/>
        <end position="108"/>
    </location>
</feature>
<accession>X6N7C3</accession>
<protein>
    <submittedName>
        <fullName evidence="2">Uncharacterized protein</fullName>
    </submittedName>
</protein>
<dbReference type="Proteomes" id="UP000023152">
    <property type="component" value="Unassembled WGS sequence"/>
</dbReference>
<gene>
    <name evidence="2" type="ORF">RFI_15295</name>
</gene>
<name>X6N7C3_RETFI</name>
<dbReference type="EMBL" id="ASPP01011195">
    <property type="protein sequence ID" value="ETO21911.1"/>
    <property type="molecule type" value="Genomic_DNA"/>
</dbReference>
<feature type="compositionally biased region" description="Acidic residues" evidence="1">
    <location>
        <begin position="109"/>
        <end position="119"/>
    </location>
</feature>
<feature type="region of interest" description="Disordered" evidence="1">
    <location>
        <begin position="96"/>
        <end position="121"/>
    </location>
</feature>
<organism evidence="2 3">
    <name type="scientific">Reticulomyxa filosa</name>
    <dbReference type="NCBI Taxonomy" id="46433"/>
    <lineage>
        <taxon>Eukaryota</taxon>
        <taxon>Sar</taxon>
        <taxon>Rhizaria</taxon>
        <taxon>Retaria</taxon>
        <taxon>Foraminifera</taxon>
        <taxon>Monothalamids</taxon>
        <taxon>Reticulomyxidae</taxon>
        <taxon>Reticulomyxa</taxon>
    </lineage>
</organism>
<sequence length="405" mass="48228">ELENHILHVVAYNSEDVLFSEGFLEASFEVIIRLAAAPFFRVKEEDLWQRTQEWAQCFAVPYLRRFRYKEKEQPHSSADEEFPHDRSEYETNLDRFRPYYTDPDHKSDNEEEEEEEEKEEEKPKVGCCTCAKVFFFFVPLFFFLKKKLSVQSKDFEPTQKTIDELTGLWDRWFVRVFRFALMKPTFFLDRVKDHIEDRDLREEVLVYFIDNKRRPKLSRFDAREMTQETGKWTKKKKGGGAYPHTIYFVVVWWFTTGCRVIKSNVEQDNAKTLFDLTKGSRWSYRTCQQMPDQHFIVELAFFSYPQIIKLKNHFDDIDCVKELKLFAWKNLLLLIQMPKKKTKKKVGSNALLLLANKPRNGRSSKPAWEFKTQVDGTKSKLSLLMEDILVSKAYNLELHALLHKS</sequence>
<dbReference type="AlphaFoldDB" id="X6N7C3"/>
<comment type="caution">
    <text evidence="2">The sequence shown here is derived from an EMBL/GenBank/DDBJ whole genome shotgun (WGS) entry which is preliminary data.</text>
</comment>
<evidence type="ECO:0000313" key="2">
    <source>
        <dbReference type="EMBL" id="ETO21911.1"/>
    </source>
</evidence>
<evidence type="ECO:0000313" key="3">
    <source>
        <dbReference type="Proteomes" id="UP000023152"/>
    </source>
</evidence>